<dbReference type="RefSeq" id="WP_021200204.1">
    <property type="nucleotide sequence ID" value="NZ_ATAO01000195.1"/>
</dbReference>
<dbReference type="NCBIfam" id="TIGR02246">
    <property type="entry name" value="SgcJ/EcaC family oxidoreductase"/>
    <property type="match status" value="1"/>
</dbReference>
<name>T5K5R7_MICMQ</name>
<dbReference type="AlphaFoldDB" id="T5K5R7"/>
<comment type="caution">
    <text evidence="2">The sequence shown here is derived from an EMBL/GenBank/DDBJ whole genome shotgun (WGS) entry which is preliminary data.</text>
</comment>
<sequence>MSAEEDIRELLATYERALNTDDTALAVSCYTQDGVFMPTTLPTAVGPELTQAYDAVFAAIHLAVVFTIDEVTVFSDTAAAALTRSNGTQTVRATSTTTPESNRELFTFAVEDGRWKISRYMFNKSA</sequence>
<evidence type="ECO:0000259" key="1">
    <source>
        <dbReference type="Pfam" id="PF13577"/>
    </source>
</evidence>
<dbReference type="CDD" id="cd00531">
    <property type="entry name" value="NTF2_like"/>
    <property type="match status" value="1"/>
</dbReference>
<dbReference type="Proteomes" id="UP000016033">
    <property type="component" value="Unassembled WGS sequence"/>
</dbReference>
<dbReference type="InterPro" id="IPR011944">
    <property type="entry name" value="Steroid_delta5-4_isomerase"/>
</dbReference>
<dbReference type="PATRIC" id="fig|1333857.3.peg.2245"/>
<proteinExistence type="predicted"/>
<dbReference type="InterPro" id="IPR037401">
    <property type="entry name" value="SnoaL-like"/>
</dbReference>
<accession>T5K5R7</accession>
<dbReference type="SUPFAM" id="SSF54427">
    <property type="entry name" value="NTF2-like"/>
    <property type="match status" value="1"/>
</dbReference>
<evidence type="ECO:0000313" key="3">
    <source>
        <dbReference type="Proteomes" id="UP000016033"/>
    </source>
</evidence>
<protein>
    <recommendedName>
        <fullName evidence="1">SnoaL-like domain-containing protein</fullName>
    </recommendedName>
</protein>
<gene>
    <name evidence="2" type="ORF">L687_01690</name>
</gene>
<dbReference type="InterPro" id="IPR032710">
    <property type="entry name" value="NTF2-like_dom_sf"/>
</dbReference>
<feature type="domain" description="SnoaL-like" evidence="1">
    <location>
        <begin position="2"/>
        <end position="120"/>
    </location>
</feature>
<organism evidence="2 3">
    <name type="scientific">Microbacterium maritypicum MF109</name>
    <dbReference type="NCBI Taxonomy" id="1333857"/>
    <lineage>
        <taxon>Bacteria</taxon>
        <taxon>Bacillati</taxon>
        <taxon>Actinomycetota</taxon>
        <taxon>Actinomycetes</taxon>
        <taxon>Micrococcales</taxon>
        <taxon>Microbacteriaceae</taxon>
        <taxon>Microbacterium</taxon>
    </lineage>
</organism>
<reference evidence="2 3" key="1">
    <citation type="journal article" date="2013" name="Genome Announc.">
        <title>Whole-genome sequences of five oyster-associated bacteria show potential for crude oil hydrocarbon degradation.</title>
        <authorList>
            <person name="Chauhan A."/>
            <person name="Green S."/>
            <person name="Pathak A."/>
            <person name="Thomas J."/>
            <person name="Venkatramanan R."/>
        </authorList>
    </citation>
    <scope>NUCLEOTIDE SEQUENCE [LARGE SCALE GENOMIC DNA]</scope>
    <source>
        <strain evidence="2 3">MF109</strain>
    </source>
</reference>
<evidence type="ECO:0000313" key="2">
    <source>
        <dbReference type="EMBL" id="EQM75774.1"/>
    </source>
</evidence>
<dbReference type="EMBL" id="ATAO01000195">
    <property type="protein sequence ID" value="EQM75774.1"/>
    <property type="molecule type" value="Genomic_DNA"/>
</dbReference>
<dbReference type="Gene3D" id="3.10.450.50">
    <property type="match status" value="1"/>
</dbReference>
<dbReference type="Pfam" id="PF13577">
    <property type="entry name" value="SnoaL_4"/>
    <property type="match status" value="1"/>
</dbReference>